<evidence type="ECO:0000259" key="3">
    <source>
        <dbReference type="PROSITE" id="PS50871"/>
    </source>
</evidence>
<dbReference type="InterPro" id="IPR001073">
    <property type="entry name" value="C1q_dom"/>
</dbReference>
<proteinExistence type="predicted"/>
<gene>
    <name evidence="4" type="ORF">KUTeg_006006</name>
</gene>
<dbReference type="Gene3D" id="2.60.120.40">
    <property type="match status" value="1"/>
</dbReference>
<dbReference type="SMART" id="SM00110">
    <property type="entry name" value="C1Q"/>
    <property type="match status" value="1"/>
</dbReference>
<name>A0ABQ9FHJ3_TEGGR</name>
<dbReference type="Proteomes" id="UP001217089">
    <property type="component" value="Unassembled WGS sequence"/>
</dbReference>
<dbReference type="InterPro" id="IPR050392">
    <property type="entry name" value="Collagen/C1q_domain"/>
</dbReference>
<dbReference type="SUPFAM" id="SSF49842">
    <property type="entry name" value="TNF-like"/>
    <property type="match status" value="1"/>
</dbReference>
<dbReference type="PANTHER" id="PTHR15427:SF33">
    <property type="entry name" value="COLLAGEN IV NC1 DOMAIN-CONTAINING PROTEIN"/>
    <property type="match status" value="1"/>
</dbReference>
<evidence type="ECO:0000313" key="5">
    <source>
        <dbReference type="Proteomes" id="UP001217089"/>
    </source>
</evidence>
<evidence type="ECO:0000256" key="1">
    <source>
        <dbReference type="ARBA" id="ARBA00004613"/>
    </source>
</evidence>
<dbReference type="PANTHER" id="PTHR15427">
    <property type="entry name" value="EMILIN ELASTIN MICROFIBRIL INTERFACE-LOCATED PROTEIN ELASTIN MICROFIBRIL INTERFACER"/>
    <property type="match status" value="1"/>
</dbReference>
<dbReference type="EMBL" id="JARBDR010000328">
    <property type="protein sequence ID" value="KAJ8315992.1"/>
    <property type="molecule type" value="Genomic_DNA"/>
</dbReference>
<keyword evidence="2" id="KW-0964">Secreted</keyword>
<sequence>MDDDHKLDDGHFHVLLLNVLHSLSSNLKKLISGTGPAGIGFTAIVVGGHVNVKRGSPIPFSKIINEYGYGFEIENGYFVCKKNGLYHFTASVCTVTGDVWVRIYKNNVEVGYLYKDQDSKWGSGTGSIVVRMMRGDKLHLSAEKNIRIADKVTIISGFCISC</sequence>
<evidence type="ECO:0000313" key="4">
    <source>
        <dbReference type="EMBL" id="KAJ8315992.1"/>
    </source>
</evidence>
<dbReference type="InterPro" id="IPR008983">
    <property type="entry name" value="Tumour_necrosis_fac-like_dom"/>
</dbReference>
<accession>A0ABQ9FHJ3</accession>
<feature type="domain" description="C1q" evidence="3">
    <location>
        <begin position="34"/>
        <end position="162"/>
    </location>
</feature>
<protein>
    <recommendedName>
        <fullName evidence="3">C1q domain-containing protein</fullName>
    </recommendedName>
</protein>
<organism evidence="4 5">
    <name type="scientific">Tegillarca granosa</name>
    <name type="common">Malaysian cockle</name>
    <name type="synonym">Anadara granosa</name>
    <dbReference type="NCBI Taxonomy" id="220873"/>
    <lineage>
        <taxon>Eukaryota</taxon>
        <taxon>Metazoa</taxon>
        <taxon>Spiralia</taxon>
        <taxon>Lophotrochozoa</taxon>
        <taxon>Mollusca</taxon>
        <taxon>Bivalvia</taxon>
        <taxon>Autobranchia</taxon>
        <taxon>Pteriomorphia</taxon>
        <taxon>Arcoida</taxon>
        <taxon>Arcoidea</taxon>
        <taxon>Arcidae</taxon>
        <taxon>Tegillarca</taxon>
    </lineage>
</organism>
<dbReference type="Pfam" id="PF00386">
    <property type="entry name" value="C1q"/>
    <property type="match status" value="1"/>
</dbReference>
<evidence type="ECO:0000256" key="2">
    <source>
        <dbReference type="ARBA" id="ARBA00022525"/>
    </source>
</evidence>
<comment type="subcellular location">
    <subcellularLocation>
        <location evidence="1">Secreted</location>
    </subcellularLocation>
</comment>
<keyword evidence="5" id="KW-1185">Reference proteome</keyword>
<dbReference type="PROSITE" id="PS50871">
    <property type="entry name" value="C1Q"/>
    <property type="match status" value="1"/>
</dbReference>
<comment type="caution">
    <text evidence="4">The sequence shown here is derived from an EMBL/GenBank/DDBJ whole genome shotgun (WGS) entry which is preliminary data.</text>
</comment>
<dbReference type="PRINTS" id="PR00007">
    <property type="entry name" value="COMPLEMNTC1Q"/>
</dbReference>
<reference evidence="4 5" key="1">
    <citation type="submission" date="2022-12" db="EMBL/GenBank/DDBJ databases">
        <title>Chromosome-level genome of Tegillarca granosa.</title>
        <authorList>
            <person name="Kim J."/>
        </authorList>
    </citation>
    <scope>NUCLEOTIDE SEQUENCE [LARGE SCALE GENOMIC DNA]</scope>
    <source>
        <strain evidence="4">Teg-2019</strain>
        <tissue evidence="4">Adductor muscle</tissue>
    </source>
</reference>